<keyword evidence="2" id="KW-1185">Reference proteome</keyword>
<dbReference type="Proteomes" id="UP000887577">
    <property type="component" value="Unplaced"/>
</dbReference>
<dbReference type="Pfam" id="PF00621">
    <property type="entry name" value="RhoGEF"/>
    <property type="match status" value="1"/>
</dbReference>
<reference evidence="3" key="1">
    <citation type="submission" date="2022-11" db="UniProtKB">
        <authorList>
            <consortium name="WormBaseParasite"/>
        </authorList>
    </citation>
    <scope>IDENTIFICATION</scope>
</reference>
<dbReference type="GO" id="GO:0005085">
    <property type="term" value="F:guanyl-nucleotide exchange factor activity"/>
    <property type="evidence" value="ECO:0007669"/>
    <property type="project" value="InterPro"/>
</dbReference>
<accession>A0A914Z6U3</accession>
<feature type="domain" description="DH" evidence="1">
    <location>
        <begin position="1"/>
        <end position="207"/>
    </location>
</feature>
<organism evidence="2 3">
    <name type="scientific">Panagrolaimus superbus</name>
    <dbReference type="NCBI Taxonomy" id="310955"/>
    <lineage>
        <taxon>Eukaryota</taxon>
        <taxon>Metazoa</taxon>
        <taxon>Ecdysozoa</taxon>
        <taxon>Nematoda</taxon>
        <taxon>Chromadorea</taxon>
        <taxon>Rhabditida</taxon>
        <taxon>Tylenchina</taxon>
        <taxon>Panagrolaimomorpha</taxon>
        <taxon>Panagrolaimoidea</taxon>
        <taxon>Panagrolaimidae</taxon>
        <taxon>Panagrolaimus</taxon>
    </lineage>
</organism>
<dbReference type="InterPro" id="IPR035899">
    <property type="entry name" value="DBL_dom_sf"/>
</dbReference>
<protein>
    <submittedName>
        <fullName evidence="3">DH domain-containing protein</fullName>
    </submittedName>
</protein>
<evidence type="ECO:0000313" key="2">
    <source>
        <dbReference type="Proteomes" id="UP000887577"/>
    </source>
</evidence>
<evidence type="ECO:0000259" key="1">
    <source>
        <dbReference type="PROSITE" id="PS50010"/>
    </source>
</evidence>
<dbReference type="InterPro" id="IPR000219">
    <property type="entry name" value="DH_dom"/>
</dbReference>
<dbReference type="Gene3D" id="1.20.900.10">
    <property type="entry name" value="Dbl homology (DH) domain"/>
    <property type="match status" value="1"/>
</dbReference>
<dbReference type="AlphaFoldDB" id="A0A914Z6U3"/>
<sequence length="256" mass="29841">MERTVTEIGKAEDLFFKKLHLIAIDFPKYINDRQVSHNGVITEIAKDLVPIVGPHEMFLNDLAKISPFWDSRFPNLADVILIHIKDFGKCLPFLKHIETHRQKFKQMLCDETFAAATAQFEKEIMNQRSVFICNTFDNLLKPVFQNPNNTGITVYEQLDSIFQNLLRYKLLLQRYQSSLDPRSESEIYLTKEAVEKLDDIVEDISCELTAPKLAEICKNISEKLKNFDFDALKPGRYLVKEGEVLKQCRRKMDKRH</sequence>
<dbReference type="PROSITE" id="PS50010">
    <property type="entry name" value="DH_2"/>
    <property type="match status" value="1"/>
</dbReference>
<dbReference type="WBParaSite" id="PSU_v2.g5971.t1">
    <property type="protein sequence ID" value="PSU_v2.g5971.t1"/>
    <property type="gene ID" value="PSU_v2.g5971"/>
</dbReference>
<name>A0A914Z6U3_9BILA</name>
<evidence type="ECO:0000313" key="3">
    <source>
        <dbReference type="WBParaSite" id="PSU_v2.g5971.t1"/>
    </source>
</evidence>
<proteinExistence type="predicted"/>
<dbReference type="SUPFAM" id="SSF48065">
    <property type="entry name" value="DBL homology domain (DH-domain)"/>
    <property type="match status" value="1"/>
</dbReference>